<dbReference type="SUPFAM" id="SSF56801">
    <property type="entry name" value="Acetyl-CoA synthetase-like"/>
    <property type="match status" value="1"/>
</dbReference>
<comment type="function">
    <text evidence="5">Converts 2-succinylbenzoate (OSB) to 2-succinylbenzoyl-CoA (OSB-CoA).</text>
</comment>
<evidence type="ECO:0000313" key="9">
    <source>
        <dbReference type="Proteomes" id="UP001056707"/>
    </source>
</evidence>
<dbReference type="InterPro" id="IPR020845">
    <property type="entry name" value="AMP-binding_CS"/>
</dbReference>
<dbReference type="InterPro" id="IPR000873">
    <property type="entry name" value="AMP-dep_synth/lig_dom"/>
</dbReference>
<evidence type="ECO:0000313" key="8">
    <source>
        <dbReference type="EMBL" id="USS84592.1"/>
    </source>
</evidence>
<keyword evidence="9" id="KW-1185">Reference proteome</keyword>
<keyword evidence="4 5" id="KW-0067">ATP-binding</keyword>
<dbReference type="EMBL" id="CP097116">
    <property type="protein sequence ID" value="USS84592.1"/>
    <property type="molecule type" value="Genomic_DNA"/>
</dbReference>
<comment type="similarity">
    <text evidence="5">Belongs to the ATP-dependent AMP-binding enzyme family. MenE subfamily.</text>
</comment>
<comment type="pathway">
    <text evidence="5">Quinol/quinone metabolism; menaquinone biosynthesis.</text>
</comment>
<comment type="pathway">
    <text evidence="5">Quinol/quinone metabolism; 1,4-dihydroxy-2-naphthoate biosynthesis; 1,4-dihydroxy-2-naphthoate from chorismate: step 5/7.</text>
</comment>
<keyword evidence="2 5" id="KW-0436">Ligase</keyword>
<dbReference type="NCBIfam" id="TIGR01923">
    <property type="entry name" value="menE"/>
    <property type="match status" value="1"/>
</dbReference>
<dbReference type="InterPro" id="IPR010192">
    <property type="entry name" value="MenE"/>
</dbReference>
<evidence type="ECO:0000256" key="4">
    <source>
        <dbReference type="ARBA" id="ARBA00022840"/>
    </source>
</evidence>
<dbReference type="PROSITE" id="PS00455">
    <property type="entry name" value="AMP_BINDING"/>
    <property type="match status" value="1"/>
</dbReference>
<dbReference type="GO" id="GO:0008756">
    <property type="term" value="F:o-succinylbenzoate-CoA ligase activity"/>
    <property type="evidence" value="ECO:0007669"/>
    <property type="project" value="UniProtKB-EC"/>
</dbReference>
<dbReference type="NCBIfam" id="NF002966">
    <property type="entry name" value="PRK03640.1"/>
    <property type="match status" value="1"/>
</dbReference>
<protein>
    <recommendedName>
        <fullName evidence="5">2-succinylbenzoate--CoA ligase</fullName>
        <ecNumber evidence="5">6.2.1.26</ecNumber>
    </recommendedName>
    <alternativeName>
        <fullName evidence="5">o-succinylbenzoyl-CoA synthetase</fullName>
        <shortName evidence="5">OSB-CoA synthetase</shortName>
    </alternativeName>
</protein>
<sequence>MDNWLQKRTQLTPHRLALSFHEQRWTFTELQRQVNGLCAVLQPQLPPTGRIAILGDNTPELYFGMLTLHQLGIPIVCLNKHLTAPELQYQITDAQVQTVLTTQAFLPHLEATATRLHLIALDQLTWEPRTDWTAHSTELDALASVMYTSGTTSRPKGVCQSYRNHWTSALGAELNLPVTEADAWICAVPLYHISGLSILMRSLLYGMPVRLYDHFDSQAITQDLVHGRGTIISVVPYMLKKLLAEKQEPYSSDFSYMLLGGGAIDQATLNQCKRKNIPVIQSYGMTETASQVVALNPAEAQRKLGSVGKPLFPVSLKIANDAQPYQVGEILLKGDNLTPGYLNQPERFAALTTATGWFRTGDLGYIDDEGFLYVKSRLTELIISGGENIYPHEIELVLNQLPGVQASAVIGKPDPTWGAIPVAFLVTNRAWQLTAVQDFLTGKLAKYKFPKELHLVDHLPHTTNGKLKRGELLQWLEKWE</sequence>
<dbReference type="RefSeq" id="WP_252749495.1">
    <property type="nucleotide sequence ID" value="NZ_CP097116.1"/>
</dbReference>
<evidence type="ECO:0000256" key="1">
    <source>
        <dbReference type="ARBA" id="ARBA00022428"/>
    </source>
</evidence>
<organism evidence="8 9">
    <name type="scientific">Fructilactobacillus myrtifloralis</name>
    <dbReference type="NCBI Taxonomy" id="2940301"/>
    <lineage>
        <taxon>Bacteria</taxon>
        <taxon>Bacillati</taxon>
        <taxon>Bacillota</taxon>
        <taxon>Bacilli</taxon>
        <taxon>Lactobacillales</taxon>
        <taxon>Lactobacillaceae</taxon>
        <taxon>Fructilactobacillus</taxon>
    </lineage>
</organism>
<dbReference type="Gene3D" id="3.30.300.30">
    <property type="match status" value="1"/>
</dbReference>
<dbReference type="Pfam" id="PF00501">
    <property type="entry name" value="AMP-binding"/>
    <property type="match status" value="1"/>
</dbReference>
<evidence type="ECO:0000259" key="6">
    <source>
        <dbReference type="Pfam" id="PF00501"/>
    </source>
</evidence>
<dbReference type="EC" id="6.2.1.26" evidence="5"/>
<dbReference type="Proteomes" id="UP001056707">
    <property type="component" value="Chromosome"/>
</dbReference>
<dbReference type="InterPro" id="IPR042099">
    <property type="entry name" value="ANL_N_sf"/>
</dbReference>
<dbReference type="InterPro" id="IPR025110">
    <property type="entry name" value="AMP-bd_C"/>
</dbReference>
<evidence type="ECO:0000259" key="7">
    <source>
        <dbReference type="Pfam" id="PF13193"/>
    </source>
</evidence>
<dbReference type="InterPro" id="IPR045851">
    <property type="entry name" value="AMP-bd_C_sf"/>
</dbReference>
<evidence type="ECO:0000256" key="5">
    <source>
        <dbReference type="HAMAP-Rule" id="MF_00731"/>
    </source>
</evidence>
<feature type="domain" description="AMP-binding enzyme C-terminal" evidence="7">
    <location>
        <begin position="393"/>
        <end position="466"/>
    </location>
</feature>
<feature type="domain" description="AMP-dependent synthetase/ligase" evidence="6">
    <location>
        <begin position="6"/>
        <end position="342"/>
    </location>
</feature>
<evidence type="ECO:0000256" key="2">
    <source>
        <dbReference type="ARBA" id="ARBA00022598"/>
    </source>
</evidence>
<accession>A0ABY5BNA7</accession>
<dbReference type="PANTHER" id="PTHR43767">
    <property type="entry name" value="LONG-CHAIN-FATTY-ACID--COA LIGASE"/>
    <property type="match status" value="1"/>
</dbReference>
<keyword evidence="1 5" id="KW-0474">Menaquinone biosynthesis</keyword>
<dbReference type="Gene3D" id="3.40.50.12780">
    <property type="entry name" value="N-terminal domain of ligase-like"/>
    <property type="match status" value="1"/>
</dbReference>
<dbReference type="Pfam" id="PF13193">
    <property type="entry name" value="AMP-binding_C"/>
    <property type="match status" value="1"/>
</dbReference>
<proteinExistence type="inferred from homology"/>
<reference evidence="8" key="1">
    <citation type="submission" date="2022-05" db="EMBL/GenBank/DDBJ databases">
        <authorList>
            <person name="Oliphant S.A."/>
            <person name="Watson-Haigh N.S."/>
            <person name="Sumby K.M."/>
            <person name="Gardner J.M."/>
            <person name="Jiranek V."/>
        </authorList>
    </citation>
    <scope>NUCLEOTIDE SEQUENCE</scope>
    <source>
        <strain evidence="8">KI16_H9</strain>
    </source>
</reference>
<evidence type="ECO:0000256" key="3">
    <source>
        <dbReference type="ARBA" id="ARBA00022741"/>
    </source>
</evidence>
<keyword evidence="3 5" id="KW-0547">Nucleotide-binding</keyword>
<dbReference type="InterPro" id="IPR050237">
    <property type="entry name" value="ATP-dep_AMP-bd_enzyme"/>
</dbReference>
<dbReference type="PANTHER" id="PTHR43767:SF1">
    <property type="entry name" value="NONRIBOSOMAL PEPTIDE SYNTHASE PES1 (EUROFUNG)-RELATED"/>
    <property type="match status" value="1"/>
</dbReference>
<comment type="catalytic activity">
    <reaction evidence="5">
        <text>2-succinylbenzoate + ATP + CoA = 2-succinylbenzoyl-CoA + AMP + diphosphate</text>
        <dbReference type="Rhea" id="RHEA:17009"/>
        <dbReference type="ChEBI" id="CHEBI:18325"/>
        <dbReference type="ChEBI" id="CHEBI:30616"/>
        <dbReference type="ChEBI" id="CHEBI:33019"/>
        <dbReference type="ChEBI" id="CHEBI:57287"/>
        <dbReference type="ChEBI" id="CHEBI:57364"/>
        <dbReference type="ChEBI" id="CHEBI:456215"/>
        <dbReference type="EC" id="6.2.1.26"/>
    </reaction>
</comment>
<gene>
    <name evidence="5" type="primary">menE</name>
    <name evidence="8" type="ORF">M3M35_04560</name>
</gene>
<name>A0ABY5BNA7_9LACO</name>
<dbReference type="HAMAP" id="MF_00731">
    <property type="entry name" value="MenE"/>
    <property type="match status" value="1"/>
</dbReference>